<dbReference type="GO" id="GO:0009055">
    <property type="term" value="F:electron transfer activity"/>
    <property type="evidence" value="ECO:0007669"/>
    <property type="project" value="TreeGrafter"/>
</dbReference>
<proteinExistence type="inferred from homology"/>
<dbReference type="InterPro" id="IPR036010">
    <property type="entry name" value="2Fe-2S_ferredoxin-like_sf"/>
</dbReference>
<evidence type="ECO:0000256" key="4">
    <source>
        <dbReference type="ARBA" id="ARBA00023004"/>
    </source>
</evidence>
<comment type="caution">
    <text evidence="8">The sequence shown here is derived from an EMBL/GenBank/DDBJ whole genome shotgun (WGS) entry which is preliminary data.</text>
</comment>
<dbReference type="PANTHER" id="PTHR23426">
    <property type="entry name" value="FERREDOXIN/ADRENODOXIN"/>
    <property type="match status" value="1"/>
</dbReference>
<evidence type="ECO:0000313" key="9">
    <source>
        <dbReference type="Proteomes" id="UP000197277"/>
    </source>
</evidence>
<dbReference type="InterPro" id="IPR001041">
    <property type="entry name" value="2Fe-2S_ferredoxin-type"/>
</dbReference>
<dbReference type="OrthoDB" id="9799640at2"/>
<feature type="domain" description="2Fe-2S ferredoxin-type" evidence="7">
    <location>
        <begin position="1"/>
        <end position="98"/>
    </location>
</feature>
<comment type="cofactor">
    <cofactor evidence="6">
        <name>[2Fe-2S] cluster</name>
        <dbReference type="ChEBI" id="CHEBI:190135"/>
    </cofactor>
</comment>
<dbReference type="InterPro" id="IPR012675">
    <property type="entry name" value="Beta-grasp_dom_sf"/>
</dbReference>
<comment type="similarity">
    <text evidence="1">Belongs to the adrenodoxin/putidaredoxin family.</text>
</comment>
<accession>A0A246FHY6</accession>
<evidence type="ECO:0000259" key="7">
    <source>
        <dbReference type="PROSITE" id="PS51085"/>
    </source>
</evidence>
<dbReference type="RefSeq" id="WP_088465452.1">
    <property type="nucleotide sequence ID" value="NZ_NIRR01000032.1"/>
</dbReference>
<dbReference type="Proteomes" id="UP000197277">
    <property type="component" value="Unassembled WGS sequence"/>
</dbReference>
<dbReference type="PROSITE" id="PS51085">
    <property type="entry name" value="2FE2S_FER_2"/>
    <property type="match status" value="1"/>
</dbReference>
<dbReference type="GO" id="GO:0046872">
    <property type="term" value="F:metal ion binding"/>
    <property type="evidence" value="ECO:0007669"/>
    <property type="project" value="UniProtKB-KW"/>
</dbReference>
<dbReference type="GO" id="GO:0051537">
    <property type="term" value="F:2 iron, 2 sulfur cluster binding"/>
    <property type="evidence" value="ECO:0007669"/>
    <property type="project" value="UniProtKB-KW"/>
</dbReference>
<dbReference type="GO" id="GO:0140647">
    <property type="term" value="P:P450-containing electron transport chain"/>
    <property type="evidence" value="ECO:0007669"/>
    <property type="project" value="InterPro"/>
</dbReference>
<dbReference type="AlphaFoldDB" id="A0A246FHY6"/>
<dbReference type="Pfam" id="PF00111">
    <property type="entry name" value="Fer2"/>
    <property type="match status" value="1"/>
</dbReference>
<dbReference type="Gene3D" id="3.10.20.30">
    <property type="match status" value="1"/>
</dbReference>
<keyword evidence="5" id="KW-0411">Iron-sulfur</keyword>
<keyword evidence="2" id="KW-0001">2Fe-2S</keyword>
<gene>
    <name evidence="8" type="ORF">CDA63_15920</name>
</gene>
<dbReference type="PANTHER" id="PTHR23426:SF65">
    <property type="entry name" value="FERREDOXIN-2, MITOCHONDRIAL"/>
    <property type="match status" value="1"/>
</dbReference>
<dbReference type="InterPro" id="IPR001055">
    <property type="entry name" value="Adrenodoxin-like"/>
</dbReference>
<keyword evidence="3" id="KW-0479">Metal-binding</keyword>
<evidence type="ECO:0000256" key="6">
    <source>
        <dbReference type="ARBA" id="ARBA00034078"/>
    </source>
</evidence>
<evidence type="ECO:0000313" key="8">
    <source>
        <dbReference type="EMBL" id="OWP62136.1"/>
    </source>
</evidence>
<evidence type="ECO:0000256" key="2">
    <source>
        <dbReference type="ARBA" id="ARBA00022714"/>
    </source>
</evidence>
<sequence length="107" mass="11430">MPTLIIENLASTAITVPAGATLLAAIQAAGHDWPHACGGRGRCVTCRVRVCAGPEHLSPPTAPELRYRAAGRLRPDERLTCQTRLPTGQVTARIPRATQLPHVAYSE</sequence>
<evidence type="ECO:0000256" key="5">
    <source>
        <dbReference type="ARBA" id="ARBA00023014"/>
    </source>
</evidence>
<dbReference type="SUPFAM" id="SSF54292">
    <property type="entry name" value="2Fe-2S ferredoxin-like"/>
    <property type="match status" value="1"/>
</dbReference>
<evidence type="ECO:0000256" key="1">
    <source>
        <dbReference type="ARBA" id="ARBA00010914"/>
    </source>
</evidence>
<dbReference type="EMBL" id="NIRR01000032">
    <property type="protein sequence ID" value="OWP62136.1"/>
    <property type="molecule type" value="Genomic_DNA"/>
</dbReference>
<keyword evidence="9" id="KW-1185">Reference proteome</keyword>
<reference evidence="8 9" key="1">
    <citation type="submission" date="2017-06" db="EMBL/GenBank/DDBJ databases">
        <title>Hymenobacter amundsenii sp. nov. isolated from regoliths in Antarctica.</title>
        <authorList>
            <person name="Sedlacek I."/>
            <person name="Kralova S."/>
            <person name="Pantucek R."/>
            <person name="Svec P."/>
            <person name="Holochova P."/>
            <person name="Stankova E."/>
            <person name="Vrbovska V."/>
            <person name="Busse H.-J."/>
        </authorList>
    </citation>
    <scope>NUCLEOTIDE SEQUENCE [LARGE SCALE GENOMIC DNA]</scope>
    <source>
        <strain evidence="8 9">CCM 8682</strain>
    </source>
</reference>
<keyword evidence="4" id="KW-0408">Iron</keyword>
<name>A0A246FHY6_9BACT</name>
<evidence type="ECO:0000256" key="3">
    <source>
        <dbReference type="ARBA" id="ARBA00022723"/>
    </source>
</evidence>
<organism evidence="8 9">
    <name type="scientific">Hymenobacter amundsenii</name>
    <dbReference type="NCBI Taxonomy" id="2006685"/>
    <lineage>
        <taxon>Bacteria</taxon>
        <taxon>Pseudomonadati</taxon>
        <taxon>Bacteroidota</taxon>
        <taxon>Cytophagia</taxon>
        <taxon>Cytophagales</taxon>
        <taxon>Hymenobacteraceae</taxon>
        <taxon>Hymenobacter</taxon>
    </lineage>
</organism>
<protein>
    <recommendedName>
        <fullName evidence="7">2Fe-2S ferredoxin-type domain-containing protein</fullName>
    </recommendedName>
</protein>
<dbReference type="CDD" id="cd00207">
    <property type="entry name" value="fer2"/>
    <property type="match status" value="1"/>
</dbReference>